<accession>A0AAE0ZM03</accession>
<proteinExistence type="predicted"/>
<name>A0AAE0ZM03_9GAST</name>
<gene>
    <name evidence="1" type="ORF">RRG08_053915</name>
</gene>
<evidence type="ECO:0000313" key="2">
    <source>
        <dbReference type="Proteomes" id="UP001283361"/>
    </source>
</evidence>
<reference evidence="1" key="1">
    <citation type="journal article" date="2023" name="G3 (Bethesda)">
        <title>A reference genome for the long-term kleptoplast-retaining sea slug Elysia crispata morphotype clarki.</title>
        <authorList>
            <person name="Eastman K.E."/>
            <person name="Pendleton A.L."/>
            <person name="Shaikh M.A."/>
            <person name="Suttiyut T."/>
            <person name="Ogas R."/>
            <person name="Tomko P."/>
            <person name="Gavelis G."/>
            <person name="Widhalm J.R."/>
            <person name="Wisecaver J.H."/>
        </authorList>
    </citation>
    <scope>NUCLEOTIDE SEQUENCE</scope>
    <source>
        <strain evidence="1">ECLA1</strain>
    </source>
</reference>
<dbReference type="Proteomes" id="UP001283361">
    <property type="component" value="Unassembled WGS sequence"/>
</dbReference>
<dbReference type="AlphaFoldDB" id="A0AAE0ZM03"/>
<keyword evidence="2" id="KW-1185">Reference proteome</keyword>
<dbReference type="EMBL" id="JAWDGP010003666">
    <property type="protein sequence ID" value="KAK3771934.1"/>
    <property type="molecule type" value="Genomic_DNA"/>
</dbReference>
<evidence type="ECO:0000313" key="1">
    <source>
        <dbReference type="EMBL" id="KAK3771934.1"/>
    </source>
</evidence>
<protein>
    <submittedName>
        <fullName evidence="1">Uncharacterized protein</fullName>
    </submittedName>
</protein>
<organism evidence="1 2">
    <name type="scientific">Elysia crispata</name>
    <name type="common">lettuce slug</name>
    <dbReference type="NCBI Taxonomy" id="231223"/>
    <lineage>
        <taxon>Eukaryota</taxon>
        <taxon>Metazoa</taxon>
        <taxon>Spiralia</taxon>
        <taxon>Lophotrochozoa</taxon>
        <taxon>Mollusca</taxon>
        <taxon>Gastropoda</taxon>
        <taxon>Heterobranchia</taxon>
        <taxon>Euthyneura</taxon>
        <taxon>Panpulmonata</taxon>
        <taxon>Sacoglossa</taxon>
        <taxon>Placobranchoidea</taxon>
        <taxon>Plakobranchidae</taxon>
        <taxon>Elysia</taxon>
    </lineage>
</organism>
<sequence>MTALKVLGNLLQGSGWTEMVSKANISSAGTADSFLTASHVTRTRNAHQITACALHILMTQAFTEAKETDPDIDPGIDFDAWCALQKEKSPQFLFWTTCLDLQLLVFSFVRAIRTANFELYMMVELLALPQDSDALVKWTISGPETVRVIAEFEKSIVGKSNTIKDTSPHHQETKSAQIRFAKQVTSMVDAILNAGNPFSSGECEMIRLHSREVMPDESVTCLKDLQARGEREYNGAFVKDRLVDRTTAVSELIQRNKVTLFNEQPIKFKPKGKEMISELKSEASLFSRLYVSCQRRDGNMDEFFRHEHQPFPPSLSTSGSLRQSKKSDLVNCLEELMQPVENRPPYDVNILDGAVIVNMLKPGMAKTFGQYSESIFCQYLKSELSRACRVDVVWDIYIPNSLKSQARLQRLGCPVKVVRVQTSSPIPGKWHEFLKNDQNKTELFSFLTESAIASIDTSKELVMTDGTGVSCKPLRETSAIAPCNHEEADSRMMVHVTDAFHRGYKKIQIRSVDTDVVVLAVSTVSELGGGLELWVAFGTGKDFRLIAAHEIAESLGPMRCYALPMFHSLTGCDTTSYFQHIGKRTAWKIWKLSDMLTTALCSLRKDPKNLQDNILQTVERFVILLYDRTSSVECIDAARKDLFVRKGRQLSLLPPTKAALYQHILRSILQAGFHWGRSRCIDCKCAQAGLKCIAFCTCKGDCENI</sequence>
<dbReference type="PANTHER" id="PTHR47018">
    <property type="entry name" value="CXC DOMAIN-CONTAINING PROTEIN-RELATED"/>
    <property type="match status" value="1"/>
</dbReference>
<comment type="caution">
    <text evidence="1">The sequence shown here is derived from an EMBL/GenBank/DDBJ whole genome shotgun (WGS) entry which is preliminary data.</text>
</comment>